<keyword evidence="1" id="KW-0732">Signal</keyword>
<feature type="signal peptide" evidence="1">
    <location>
        <begin position="1"/>
        <end position="20"/>
    </location>
</feature>
<evidence type="ECO:0000313" key="2">
    <source>
        <dbReference type="EMBL" id="NRD24879.1"/>
    </source>
</evidence>
<gene>
    <name evidence="2" type="ORF">HNV10_16615</name>
</gene>
<evidence type="ECO:0008006" key="4">
    <source>
        <dbReference type="Google" id="ProtNLM"/>
    </source>
</evidence>
<keyword evidence="3" id="KW-1185">Reference proteome</keyword>
<protein>
    <recommendedName>
        <fullName evidence="4">YD repeat-containing protein</fullName>
    </recommendedName>
</protein>
<dbReference type="RefSeq" id="WP_173302516.1">
    <property type="nucleotide sequence ID" value="NZ_JABRWQ010000009.1"/>
</dbReference>
<organism evidence="2 3">
    <name type="scientific">Winogradskyella litoriviva</name>
    <dbReference type="NCBI Taxonomy" id="1220182"/>
    <lineage>
        <taxon>Bacteria</taxon>
        <taxon>Pseudomonadati</taxon>
        <taxon>Bacteroidota</taxon>
        <taxon>Flavobacteriia</taxon>
        <taxon>Flavobacteriales</taxon>
        <taxon>Flavobacteriaceae</taxon>
        <taxon>Winogradskyella</taxon>
    </lineage>
</organism>
<feature type="chain" id="PRO_5045264439" description="YD repeat-containing protein" evidence="1">
    <location>
        <begin position="21"/>
        <end position="216"/>
    </location>
</feature>
<evidence type="ECO:0000313" key="3">
    <source>
        <dbReference type="Proteomes" id="UP000805085"/>
    </source>
</evidence>
<accession>A0ABX2E924</accession>
<reference evidence="2 3" key="1">
    <citation type="journal article" date="2015" name="Int. J. Syst. Evol. Microbiol.">
        <title>Winogradskyella litoriviva sp. nov., isolated from coastal seawater.</title>
        <authorList>
            <person name="Nedashkovskaya O.I."/>
            <person name="Kukhlevskiy A.D."/>
            <person name="Zhukova N.V."/>
            <person name="Kim S.J."/>
            <person name="Rhee S.K."/>
            <person name="Mikhailov V.V."/>
        </authorList>
    </citation>
    <scope>NUCLEOTIDE SEQUENCE [LARGE SCALE GENOMIC DNA]</scope>
    <source>
        <strain evidence="2 3">KMM6491</strain>
    </source>
</reference>
<evidence type="ECO:0000256" key="1">
    <source>
        <dbReference type="SAM" id="SignalP"/>
    </source>
</evidence>
<dbReference type="Proteomes" id="UP000805085">
    <property type="component" value="Unassembled WGS sequence"/>
</dbReference>
<sequence>MKRIILLLTLIISYSSFSQSMWKKAADKYKQNNIKEVKIYQQNVENKNQKRLWDWEYYDREGRLTEKKRFQSNGNFESHYKFEYPNNKSRILISFDKKGNEIKRIDQEFDLSDDENTLNQFSESGFFEYEYNENGDVTKVWRIKDDPKRLQTENFYNYKGYLIKSKSLVFTSDRKSTFISTSTYDLDENGNILKITTQSNEKVKSIAVYEYKKYST</sequence>
<proteinExistence type="predicted"/>
<comment type="caution">
    <text evidence="2">The sequence shown here is derived from an EMBL/GenBank/DDBJ whole genome shotgun (WGS) entry which is preliminary data.</text>
</comment>
<dbReference type="EMBL" id="JABRWQ010000009">
    <property type="protein sequence ID" value="NRD24879.1"/>
    <property type="molecule type" value="Genomic_DNA"/>
</dbReference>
<name>A0ABX2E924_9FLAO</name>
<dbReference type="Gene3D" id="2.180.10.10">
    <property type="entry name" value="RHS repeat-associated core"/>
    <property type="match status" value="1"/>
</dbReference>